<reference evidence="2" key="1">
    <citation type="submission" date="2023-05" db="EMBL/GenBank/DDBJ databases">
        <title>Cataloging the Phylogenetic Diversity of Human Bladder Bacteria.</title>
        <authorList>
            <person name="Du J."/>
        </authorList>
    </citation>
    <scope>NUCLEOTIDE SEQUENCE</scope>
    <source>
        <strain evidence="2">UMB9978</strain>
    </source>
</reference>
<protein>
    <submittedName>
        <fullName evidence="2">FBP domain-containing protein</fullName>
    </submittedName>
</protein>
<dbReference type="RefSeq" id="WP_285333375.1">
    <property type="nucleotide sequence ID" value="NZ_CALUAG010000005.1"/>
</dbReference>
<dbReference type="InterPro" id="IPR032330">
    <property type="entry name" value="EF-G-binding_C"/>
</dbReference>
<sequence length="160" mass="17646">MQAVSADALAGCFVNATRREAAAAVPPFPLAEYHWETMEFLGWRDQKDRTRAYLVVEVDGVLRGAVLRPTYTPGVHGVCALCRDVTELAGVRMFSARRAGDAGRSGNSVATLIHEDFRCSEYARRLPTPMEGALDPELFSSQRVEALLKRSTGFMRRVIG</sequence>
<dbReference type="EMBL" id="JASODW010000009">
    <property type="protein sequence ID" value="MDK6275620.1"/>
    <property type="molecule type" value="Genomic_DNA"/>
</dbReference>
<organism evidence="2 3">
    <name type="scientific">Pseudoglutamicibacter cumminsii</name>
    <dbReference type="NCBI Taxonomy" id="156979"/>
    <lineage>
        <taxon>Bacteria</taxon>
        <taxon>Bacillati</taxon>
        <taxon>Actinomycetota</taxon>
        <taxon>Actinomycetes</taxon>
        <taxon>Micrococcales</taxon>
        <taxon>Micrococcaceae</taxon>
        <taxon>Pseudoglutamicibacter</taxon>
    </lineage>
</organism>
<dbReference type="AlphaFoldDB" id="A0AAP4C9B8"/>
<proteinExistence type="predicted"/>
<dbReference type="Proteomes" id="UP001240483">
    <property type="component" value="Unassembled WGS sequence"/>
</dbReference>
<feature type="domain" description="Elongation factor G-binding protein C-terminal treble-clef zinc-finger" evidence="1">
    <location>
        <begin position="12"/>
        <end position="158"/>
    </location>
</feature>
<gene>
    <name evidence="2" type="ORF">QP116_07750</name>
</gene>
<dbReference type="Pfam" id="PF16571">
    <property type="entry name" value="FBP_C"/>
    <property type="match status" value="1"/>
</dbReference>
<comment type="caution">
    <text evidence="2">The sequence shown here is derived from an EMBL/GenBank/DDBJ whole genome shotgun (WGS) entry which is preliminary data.</text>
</comment>
<accession>A0AAP4C9B8</accession>
<evidence type="ECO:0000313" key="2">
    <source>
        <dbReference type="EMBL" id="MDK6275620.1"/>
    </source>
</evidence>
<name>A0AAP4C9B8_9MICC</name>
<evidence type="ECO:0000313" key="3">
    <source>
        <dbReference type="Proteomes" id="UP001240483"/>
    </source>
</evidence>
<evidence type="ECO:0000259" key="1">
    <source>
        <dbReference type="Pfam" id="PF16571"/>
    </source>
</evidence>